<evidence type="ECO:0000256" key="8">
    <source>
        <dbReference type="ARBA" id="ARBA00022833"/>
    </source>
</evidence>
<dbReference type="EC" id="2.7.7.101" evidence="12"/>
<dbReference type="InterPro" id="IPR006295">
    <property type="entry name" value="DNA_primase_DnaG"/>
</dbReference>
<dbReference type="AlphaFoldDB" id="A0A2U3QEX3"/>
<dbReference type="PANTHER" id="PTHR30313:SF2">
    <property type="entry name" value="DNA PRIMASE"/>
    <property type="match status" value="1"/>
</dbReference>
<evidence type="ECO:0000256" key="5">
    <source>
        <dbReference type="ARBA" id="ARBA00022705"/>
    </source>
</evidence>
<proteinExistence type="inferred from homology"/>
<dbReference type="GO" id="GO:0005737">
    <property type="term" value="C:cytoplasm"/>
    <property type="evidence" value="ECO:0007669"/>
    <property type="project" value="TreeGrafter"/>
</dbReference>
<feature type="domain" description="Toprim" evidence="15">
    <location>
        <begin position="250"/>
        <end position="342"/>
    </location>
</feature>
<accession>A0A2U3QEX3</accession>
<reference evidence="17" key="1">
    <citation type="submission" date="2018-03" db="EMBL/GenBank/DDBJ databases">
        <authorList>
            <person name="Zecchin S."/>
        </authorList>
    </citation>
    <scope>NUCLEOTIDE SEQUENCE [LARGE SCALE GENOMIC DNA]</scope>
</reference>
<evidence type="ECO:0000256" key="3">
    <source>
        <dbReference type="ARBA" id="ARBA00022679"/>
    </source>
</evidence>
<dbReference type="InterPro" id="IPR034151">
    <property type="entry name" value="TOPRIM_DnaG_bac"/>
</dbReference>
<gene>
    <name evidence="12 16" type="primary">dnaG</name>
    <name evidence="16" type="ORF">NBG4_140027</name>
</gene>
<keyword evidence="7 12" id="KW-0863">Zinc-finger</keyword>
<dbReference type="GO" id="GO:0003899">
    <property type="term" value="F:DNA-directed RNA polymerase activity"/>
    <property type="evidence" value="ECO:0007669"/>
    <property type="project" value="UniProtKB-UniRule"/>
</dbReference>
<dbReference type="EMBL" id="OUUY01000046">
    <property type="protein sequence ID" value="SPP99967.1"/>
    <property type="molecule type" value="Genomic_DNA"/>
</dbReference>
<evidence type="ECO:0000256" key="12">
    <source>
        <dbReference type="HAMAP-Rule" id="MF_00974"/>
    </source>
</evidence>
<dbReference type="PANTHER" id="PTHR30313">
    <property type="entry name" value="DNA PRIMASE"/>
    <property type="match status" value="1"/>
</dbReference>
<evidence type="ECO:0000313" key="16">
    <source>
        <dbReference type="EMBL" id="SPP99967.1"/>
    </source>
</evidence>
<comment type="similarity">
    <text evidence="12 13">Belongs to the DnaG primase family.</text>
</comment>
<evidence type="ECO:0000256" key="2">
    <source>
        <dbReference type="ARBA" id="ARBA00022515"/>
    </source>
</evidence>
<keyword evidence="17" id="KW-1185">Reference proteome</keyword>
<comment type="function">
    <text evidence="12 13">RNA polymerase that catalyzes the synthesis of short RNA molecules used as primers for DNA polymerase during DNA replication.</text>
</comment>
<dbReference type="InterPro" id="IPR013264">
    <property type="entry name" value="DNAG_N"/>
</dbReference>
<dbReference type="InterPro" id="IPR036977">
    <property type="entry name" value="DNA_primase_Znf_CHC2"/>
</dbReference>
<dbReference type="PIRSF" id="PIRSF002811">
    <property type="entry name" value="DnaG"/>
    <property type="match status" value="1"/>
</dbReference>
<dbReference type="Pfam" id="PF08275">
    <property type="entry name" value="DNAG_N"/>
    <property type="match status" value="1"/>
</dbReference>
<keyword evidence="8 12" id="KW-0862">Zinc</keyword>
<dbReference type="FunFam" id="3.40.1360.10:FF:000002">
    <property type="entry name" value="DNA primase"/>
    <property type="match status" value="1"/>
</dbReference>
<dbReference type="Gene3D" id="3.90.980.10">
    <property type="entry name" value="DNA primase, catalytic core, N-terminal domain"/>
    <property type="match status" value="1"/>
</dbReference>
<dbReference type="OrthoDB" id="9803773at2"/>
<dbReference type="GO" id="GO:0003677">
    <property type="term" value="F:DNA binding"/>
    <property type="evidence" value="ECO:0007669"/>
    <property type="project" value="UniProtKB-KW"/>
</dbReference>
<evidence type="ECO:0000256" key="10">
    <source>
        <dbReference type="ARBA" id="ARBA00023125"/>
    </source>
</evidence>
<evidence type="ECO:0000256" key="14">
    <source>
        <dbReference type="PIRSR" id="PIRSR002811-1"/>
    </source>
</evidence>
<keyword evidence="4 12" id="KW-0548">Nucleotidyltransferase</keyword>
<keyword evidence="3 12" id="KW-0808">Transferase</keyword>
<dbReference type="Gene3D" id="3.90.580.10">
    <property type="entry name" value="Zinc finger, CHC2-type domain"/>
    <property type="match status" value="1"/>
</dbReference>
<comment type="cofactor">
    <cofactor evidence="12 13 14">
        <name>Zn(2+)</name>
        <dbReference type="ChEBI" id="CHEBI:29105"/>
    </cofactor>
    <text evidence="12 13 14">Binds 1 zinc ion per monomer.</text>
</comment>
<keyword evidence="9" id="KW-0460">Magnesium</keyword>
<dbReference type="GO" id="GO:0006269">
    <property type="term" value="P:DNA replication, synthesis of primer"/>
    <property type="evidence" value="ECO:0007669"/>
    <property type="project" value="UniProtKB-UniRule"/>
</dbReference>
<dbReference type="FunFam" id="3.90.580.10:FF:000001">
    <property type="entry name" value="DNA primase"/>
    <property type="match status" value="1"/>
</dbReference>
<dbReference type="GO" id="GO:0008270">
    <property type="term" value="F:zinc ion binding"/>
    <property type="evidence" value="ECO:0007669"/>
    <property type="project" value="UniProtKB-UniRule"/>
</dbReference>
<evidence type="ECO:0000313" key="17">
    <source>
        <dbReference type="Proteomes" id="UP000245125"/>
    </source>
</evidence>
<dbReference type="HAMAP" id="MF_00974">
    <property type="entry name" value="DNA_primase_DnaG"/>
    <property type="match status" value="1"/>
</dbReference>
<dbReference type="InterPro" id="IPR050219">
    <property type="entry name" value="DnaG_primase"/>
</dbReference>
<evidence type="ECO:0000256" key="4">
    <source>
        <dbReference type="ARBA" id="ARBA00022695"/>
    </source>
</evidence>
<dbReference type="InterPro" id="IPR037068">
    <property type="entry name" value="DNA_primase_core_N_sf"/>
</dbReference>
<dbReference type="Proteomes" id="UP000245125">
    <property type="component" value="Unassembled WGS sequence"/>
</dbReference>
<dbReference type="PROSITE" id="PS50880">
    <property type="entry name" value="TOPRIM"/>
    <property type="match status" value="1"/>
</dbReference>
<dbReference type="Pfam" id="PF01807">
    <property type="entry name" value="Zn_ribbon_DnaG"/>
    <property type="match status" value="1"/>
</dbReference>
<protein>
    <recommendedName>
        <fullName evidence="12 13">DNA primase</fullName>
        <ecNumber evidence="12">2.7.7.101</ecNumber>
    </recommendedName>
</protein>
<keyword evidence="2 12" id="KW-0639">Primosome</keyword>
<dbReference type="GO" id="GO:1990077">
    <property type="term" value="C:primosome complex"/>
    <property type="evidence" value="ECO:0007669"/>
    <property type="project" value="UniProtKB-KW"/>
</dbReference>
<dbReference type="GO" id="GO:0000428">
    <property type="term" value="C:DNA-directed RNA polymerase complex"/>
    <property type="evidence" value="ECO:0007669"/>
    <property type="project" value="UniProtKB-KW"/>
</dbReference>
<name>A0A2U3QEX3_9BACT</name>
<comment type="subunit">
    <text evidence="12">Monomer. Interacts with DnaB.</text>
</comment>
<evidence type="ECO:0000259" key="15">
    <source>
        <dbReference type="PROSITE" id="PS50880"/>
    </source>
</evidence>
<dbReference type="SUPFAM" id="SSF57783">
    <property type="entry name" value="Zinc beta-ribbon"/>
    <property type="match status" value="1"/>
</dbReference>
<dbReference type="Pfam" id="PF13155">
    <property type="entry name" value="Toprim_2"/>
    <property type="match status" value="1"/>
</dbReference>
<organism evidence="16 17">
    <name type="scientific">Candidatus Sulfobium mesophilum</name>
    <dbReference type="NCBI Taxonomy" id="2016548"/>
    <lineage>
        <taxon>Bacteria</taxon>
        <taxon>Pseudomonadati</taxon>
        <taxon>Nitrospirota</taxon>
        <taxon>Nitrospiria</taxon>
        <taxon>Nitrospirales</taxon>
        <taxon>Nitrospiraceae</taxon>
        <taxon>Candidatus Sulfobium</taxon>
    </lineage>
</organism>
<dbReference type="SMART" id="SM00493">
    <property type="entry name" value="TOPRIM"/>
    <property type="match status" value="1"/>
</dbReference>
<evidence type="ECO:0000256" key="11">
    <source>
        <dbReference type="ARBA" id="ARBA00023163"/>
    </source>
</evidence>
<dbReference type="SMART" id="SM00400">
    <property type="entry name" value="ZnF_CHCC"/>
    <property type="match status" value="1"/>
</dbReference>
<evidence type="ECO:0000256" key="13">
    <source>
        <dbReference type="PIRNR" id="PIRNR002811"/>
    </source>
</evidence>
<dbReference type="NCBIfam" id="TIGR01391">
    <property type="entry name" value="dnaG"/>
    <property type="match status" value="1"/>
</dbReference>
<keyword evidence="10 12" id="KW-0238">DNA-binding</keyword>
<dbReference type="Gene3D" id="3.40.1360.10">
    <property type="match status" value="1"/>
</dbReference>
<sequence length="559" mass="61781">MKSGRLLEDIKTKNDIVDFISSYVQLKKSGQNWKGNCPFHSEKTPSFMVSPSKQIFHCFGCGAGGDIITFVMKHENISFQEAITLLAKRAGVPLPSEGTDKRASQKYEKLRDVLSEAGRYYVTKLKDSARAAAYLRDRGIDAGSIDTFGIGFAPAGWDNLLRHLRGKGCSDALIKEAGLAVQGNKGFYDMFRHRIIFPITGMSGGIIAFGGRALDGSAPKYINSPETTVFKKSDSLFGLSAAKDEIRKQGRVIIAEGYMDVIICHQYGFKQVVAPLGTALTPGHIQKLRALSSKAVLVFDGDAAGRSAARRALALMCHNNYMAKVLLLPDGEDPDSYLRKYGAESFDNQLRYAKSVVDFLFSVPAGDNIEIVREALTLISGVKDLLFAGEMLRELAERAGISESTIREEFKRVKGLNVTAVPGPRRAFSCEKKSEEHLLLSALISFPEKSDYILSRLDMDDIEDKVIASLLRKIATLGEMWGATQILDIADDEERKMVTRYSLEPGLDPEQIDKSIEGCFRRIEQRKLSERLRLAQTSGDAVLANSLLLEKRSLEERGL</sequence>
<keyword evidence="11 12" id="KW-0804">Transcription</keyword>
<feature type="zinc finger region" description="CHC2-type" evidence="12 14">
    <location>
        <begin position="37"/>
        <end position="61"/>
    </location>
</feature>
<evidence type="ECO:0000256" key="9">
    <source>
        <dbReference type="ARBA" id="ARBA00022842"/>
    </source>
</evidence>
<keyword evidence="6 12" id="KW-0479">Metal-binding</keyword>
<dbReference type="SUPFAM" id="SSF56731">
    <property type="entry name" value="DNA primase core"/>
    <property type="match status" value="1"/>
</dbReference>
<evidence type="ECO:0000256" key="7">
    <source>
        <dbReference type="ARBA" id="ARBA00022771"/>
    </source>
</evidence>
<dbReference type="InterPro" id="IPR030846">
    <property type="entry name" value="DnaG_bac"/>
</dbReference>
<evidence type="ECO:0000256" key="1">
    <source>
        <dbReference type="ARBA" id="ARBA00022478"/>
    </source>
</evidence>
<comment type="domain">
    <text evidence="12">Contains an N-terminal zinc-binding domain, a central core domain that contains the primase activity, and a C-terminal DnaB-binding domain.</text>
</comment>
<keyword evidence="5 12" id="KW-0235">DNA replication</keyword>
<evidence type="ECO:0000256" key="6">
    <source>
        <dbReference type="ARBA" id="ARBA00022723"/>
    </source>
</evidence>
<comment type="catalytic activity">
    <reaction evidence="12">
        <text>ssDNA + n NTP = ssDNA/pppN(pN)n-1 hybrid + (n-1) diphosphate.</text>
        <dbReference type="EC" id="2.7.7.101"/>
    </reaction>
</comment>
<dbReference type="InterPro" id="IPR006171">
    <property type="entry name" value="TOPRIM_dom"/>
</dbReference>
<keyword evidence="1 12" id="KW-0240">DNA-directed RNA polymerase</keyword>
<dbReference type="InterPro" id="IPR002694">
    <property type="entry name" value="Znf_CHC2"/>
</dbReference>
<dbReference type="CDD" id="cd03364">
    <property type="entry name" value="TOPRIM_DnaG_primases"/>
    <property type="match status" value="1"/>
</dbReference>